<protein>
    <recommendedName>
        <fullName evidence="2">N-acetylglucosaminylphosphatidylinositol deacetylase</fullName>
        <ecNumber evidence="2">3.5.1.89</ecNumber>
    </recommendedName>
</protein>
<dbReference type="GO" id="GO:0005783">
    <property type="term" value="C:endoplasmic reticulum"/>
    <property type="evidence" value="ECO:0007669"/>
    <property type="project" value="TreeGrafter"/>
</dbReference>
<dbReference type="PANTHER" id="PTHR12993:SF11">
    <property type="entry name" value="N-ACETYLGLUCOSAMINYL-PHOSPHATIDYLINOSITOL DE-N-ACETYLASE"/>
    <property type="match status" value="1"/>
</dbReference>
<accession>A0A6A4MKD9</accession>
<dbReference type="UniPathway" id="UPA00196"/>
<dbReference type="OrthoDB" id="440160at2759"/>
<dbReference type="AlphaFoldDB" id="A0A6A4MKD9"/>
<keyword evidence="4" id="KW-1185">Reference proteome</keyword>
<dbReference type="GO" id="GO:0016020">
    <property type="term" value="C:membrane"/>
    <property type="evidence" value="ECO:0007669"/>
    <property type="project" value="GOC"/>
</dbReference>
<feature type="non-terminal residue" evidence="3">
    <location>
        <position position="1"/>
    </location>
</feature>
<comment type="caution">
    <text evidence="3">The sequence shown here is derived from an EMBL/GenBank/DDBJ whole genome shotgun (WGS) entry which is preliminary data.</text>
</comment>
<name>A0A6A4MKD9_9ERIC</name>
<evidence type="ECO:0000313" key="3">
    <source>
        <dbReference type="EMBL" id="KAE9466128.1"/>
    </source>
</evidence>
<dbReference type="GO" id="GO:0000225">
    <property type="term" value="F:N-acetylglucosaminylphosphatidylinositol deacetylase activity"/>
    <property type="evidence" value="ECO:0007669"/>
    <property type="project" value="UniProtKB-EC"/>
</dbReference>
<proteinExistence type="inferred from homology"/>
<gene>
    <name evidence="3" type="ORF">C3L33_01972</name>
</gene>
<dbReference type="Gene3D" id="3.40.50.10320">
    <property type="entry name" value="LmbE-like"/>
    <property type="match status" value="1"/>
</dbReference>
<comment type="similarity">
    <text evidence="1">Belongs to the PIGL family.</text>
</comment>
<evidence type="ECO:0000256" key="2">
    <source>
        <dbReference type="ARBA" id="ARBA00012176"/>
    </source>
</evidence>
<dbReference type="EMBL" id="QEFC01000104">
    <property type="protein sequence ID" value="KAE9466128.1"/>
    <property type="molecule type" value="Genomic_DNA"/>
</dbReference>
<dbReference type="SUPFAM" id="SSF102588">
    <property type="entry name" value="LmbE-like"/>
    <property type="match status" value="1"/>
</dbReference>
<dbReference type="EC" id="3.5.1.89" evidence="2"/>
<evidence type="ECO:0000256" key="1">
    <source>
        <dbReference type="ARBA" id="ARBA00006066"/>
    </source>
</evidence>
<evidence type="ECO:0000313" key="4">
    <source>
        <dbReference type="Proteomes" id="UP000428333"/>
    </source>
</evidence>
<dbReference type="InterPro" id="IPR003737">
    <property type="entry name" value="GlcNAc_PI_deacetylase-related"/>
</dbReference>
<dbReference type="PANTHER" id="PTHR12993">
    <property type="entry name" value="N-ACETYLGLUCOSAMINYL-PHOSPHATIDYLINOSITOL DE-N-ACETYLASE-RELATED"/>
    <property type="match status" value="1"/>
</dbReference>
<reference evidence="3 4" key="1">
    <citation type="journal article" date="2019" name="Genome Biol. Evol.">
        <title>The Rhododendron genome and chromosomal organization provide insight into shared whole-genome duplications across the heath family (Ericaceae).</title>
        <authorList>
            <person name="Soza V.L."/>
            <person name="Lindsley D."/>
            <person name="Waalkes A."/>
            <person name="Ramage E."/>
            <person name="Patwardhan R.P."/>
            <person name="Burton J.N."/>
            <person name="Adey A."/>
            <person name="Kumar A."/>
            <person name="Qiu R."/>
            <person name="Shendure J."/>
            <person name="Hall B."/>
        </authorList>
    </citation>
    <scope>NUCLEOTIDE SEQUENCE [LARGE SCALE GENOMIC DNA]</scope>
    <source>
        <strain evidence="3">RSF 1966-606</strain>
    </source>
</reference>
<dbReference type="Proteomes" id="UP000428333">
    <property type="component" value="Linkage Group LG01"/>
</dbReference>
<dbReference type="GO" id="GO:0006506">
    <property type="term" value="P:GPI anchor biosynthetic process"/>
    <property type="evidence" value="ECO:0007669"/>
    <property type="project" value="UniProtKB-UniPathway"/>
</dbReference>
<dbReference type="InterPro" id="IPR024078">
    <property type="entry name" value="LmbE-like_dom_sf"/>
</dbReference>
<organism evidence="3 4">
    <name type="scientific">Rhododendron williamsianum</name>
    <dbReference type="NCBI Taxonomy" id="262921"/>
    <lineage>
        <taxon>Eukaryota</taxon>
        <taxon>Viridiplantae</taxon>
        <taxon>Streptophyta</taxon>
        <taxon>Embryophyta</taxon>
        <taxon>Tracheophyta</taxon>
        <taxon>Spermatophyta</taxon>
        <taxon>Magnoliopsida</taxon>
        <taxon>eudicotyledons</taxon>
        <taxon>Gunneridae</taxon>
        <taxon>Pentapetalae</taxon>
        <taxon>asterids</taxon>
        <taxon>Ericales</taxon>
        <taxon>Ericaceae</taxon>
        <taxon>Ericoideae</taxon>
        <taxon>Rhodoreae</taxon>
        <taxon>Rhododendron</taxon>
    </lineage>
</organism>
<sequence>MGNIRKEELYQASAVLKVLFVISQAFFICWCDAELWIHLYSLKCSLSSVRILLLLNIVQIPVQQVKILDHPHLQVLASKSSENSCHLCIIDEEIRSHAIDLIITFDNYGVSGHCNHRDVNLGIRFRKLFVVFSSYTYVNTLKKIN</sequence>